<dbReference type="PROSITE" id="PS51257">
    <property type="entry name" value="PROKAR_LIPOPROTEIN"/>
    <property type="match status" value="1"/>
</dbReference>
<dbReference type="RefSeq" id="WP_379709007.1">
    <property type="nucleotide sequence ID" value="NZ_JBHSCZ010000002.1"/>
</dbReference>
<name>A0ABV8QT03_9BACT</name>
<evidence type="ECO:0000256" key="3">
    <source>
        <dbReference type="ARBA" id="ARBA00048488"/>
    </source>
</evidence>
<dbReference type="InterPro" id="IPR028427">
    <property type="entry name" value="Met_Sox_Rdtase_MsrB"/>
</dbReference>
<evidence type="ECO:0000256" key="4">
    <source>
        <dbReference type="SAM" id="SignalP"/>
    </source>
</evidence>
<feature type="signal peptide" evidence="4">
    <location>
        <begin position="1"/>
        <end position="25"/>
    </location>
</feature>
<keyword evidence="7" id="KW-1185">Reference proteome</keyword>
<dbReference type="PANTHER" id="PTHR10173:SF52">
    <property type="entry name" value="METHIONINE-R-SULFOXIDE REDUCTASE B1"/>
    <property type="match status" value="1"/>
</dbReference>
<dbReference type="Pfam" id="PF01641">
    <property type="entry name" value="SelR"/>
    <property type="match status" value="1"/>
</dbReference>
<dbReference type="EMBL" id="JBHSCZ010000002">
    <property type="protein sequence ID" value="MFC4262998.1"/>
    <property type="molecule type" value="Genomic_DNA"/>
</dbReference>
<keyword evidence="2 6" id="KW-0560">Oxidoreductase</keyword>
<reference evidence="7" key="1">
    <citation type="journal article" date="2019" name="Int. J. Syst. Evol. Microbiol.">
        <title>The Global Catalogue of Microorganisms (GCM) 10K type strain sequencing project: providing services to taxonomists for standard genome sequencing and annotation.</title>
        <authorList>
            <consortium name="The Broad Institute Genomics Platform"/>
            <consortium name="The Broad Institute Genome Sequencing Center for Infectious Disease"/>
            <person name="Wu L."/>
            <person name="Ma J."/>
        </authorList>
    </citation>
    <scope>NUCLEOTIDE SEQUENCE [LARGE SCALE GENOMIC DNA]</scope>
    <source>
        <strain evidence="7">CECT 8289</strain>
    </source>
</reference>
<proteinExistence type="predicted"/>
<dbReference type="GO" id="GO:0033743">
    <property type="term" value="F:peptide-methionine (R)-S-oxide reductase activity"/>
    <property type="evidence" value="ECO:0007669"/>
    <property type="project" value="UniProtKB-EC"/>
</dbReference>
<evidence type="ECO:0000313" key="7">
    <source>
        <dbReference type="Proteomes" id="UP001595907"/>
    </source>
</evidence>
<keyword evidence="4" id="KW-0732">Signal</keyword>
<gene>
    <name evidence="6" type="primary">msrB</name>
    <name evidence="6" type="ORF">ACFOWM_08925</name>
</gene>
<sequence>MKSFKNYAMSMIGLLIIGASCTAQQQKATTSKEGKEVAEKTSFPKGKTNAEWKKILTSTQYEIMVNRGTERPFDNPYYNNHEKGFYLSAATGDTLFSSDAKFESGTGWPSFFTPYDKNKVTVVKDNSYGMERDEIIETSTGLHLGHVFNDGPKPTGLRYCMNSAAFKFVKAP</sequence>
<comment type="catalytic activity">
    <reaction evidence="3">
        <text>L-methionyl-[protein] + [thioredoxin]-disulfide + H2O = L-methionyl-(R)-S-oxide-[protein] + [thioredoxin]-dithiol</text>
        <dbReference type="Rhea" id="RHEA:24164"/>
        <dbReference type="Rhea" id="RHEA-COMP:10698"/>
        <dbReference type="Rhea" id="RHEA-COMP:10700"/>
        <dbReference type="Rhea" id="RHEA-COMP:12313"/>
        <dbReference type="Rhea" id="RHEA-COMP:12314"/>
        <dbReference type="ChEBI" id="CHEBI:15377"/>
        <dbReference type="ChEBI" id="CHEBI:16044"/>
        <dbReference type="ChEBI" id="CHEBI:29950"/>
        <dbReference type="ChEBI" id="CHEBI:45764"/>
        <dbReference type="ChEBI" id="CHEBI:50058"/>
        <dbReference type="EC" id="1.8.4.12"/>
    </reaction>
</comment>
<dbReference type="PROSITE" id="PS51790">
    <property type="entry name" value="MSRB"/>
    <property type="match status" value="1"/>
</dbReference>
<dbReference type="NCBIfam" id="TIGR00357">
    <property type="entry name" value="peptide-methionine (R)-S-oxide reductase MsrB"/>
    <property type="match status" value="1"/>
</dbReference>
<feature type="chain" id="PRO_5047185256" description="peptide-methionine (R)-S-oxide reductase" evidence="4">
    <location>
        <begin position="26"/>
        <end position="172"/>
    </location>
</feature>
<dbReference type="PANTHER" id="PTHR10173">
    <property type="entry name" value="METHIONINE SULFOXIDE REDUCTASE"/>
    <property type="match status" value="1"/>
</dbReference>
<evidence type="ECO:0000259" key="5">
    <source>
        <dbReference type="PROSITE" id="PS51790"/>
    </source>
</evidence>
<evidence type="ECO:0000256" key="1">
    <source>
        <dbReference type="ARBA" id="ARBA00012499"/>
    </source>
</evidence>
<dbReference type="Proteomes" id="UP001595907">
    <property type="component" value="Unassembled WGS sequence"/>
</dbReference>
<organism evidence="6 7">
    <name type="scientific">Ferruginibacter yonginensis</name>
    <dbReference type="NCBI Taxonomy" id="1310416"/>
    <lineage>
        <taxon>Bacteria</taxon>
        <taxon>Pseudomonadati</taxon>
        <taxon>Bacteroidota</taxon>
        <taxon>Chitinophagia</taxon>
        <taxon>Chitinophagales</taxon>
        <taxon>Chitinophagaceae</taxon>
        <taxon>Ferruginibacter</taxon>
    </lineage>
</organism>
<dbReference type="InterPro" id="IPR011057">
    <property type="entry name" value="Mss4-like_sf"/>
</dbReference>
<feature type="domain" description="MsrB" evidence="5">
    <location>
        <begin position="49"/>
        <end position="171"/>
    </location>
</feature>
<protein>
    <recommendedName>
        <fullName evidence="1">peptide-methionine (R)-S-oxide reductase</fullName>
        <ecNumber evidence="1">1.8.4.12</ecNumber>
    </recommendedName>
</protein>
<accession>A0ABV8QT03</accession>
<comment type="caution">
    <text evidence="6">The sequence shown here is derived from an EMBL/GenBank/DDBJ whole genome shotgun (WGS) entry which is preliminary data.</text>
</comment>
<evidence type="ECO:0000313" key="6">
    <source>
        <dbReference type="EMBL" id="MFC4262998.1"/>
    </source>
</evidence>
<dbReference type="InterPro" id="IPR002579">
    <property type="entry name" value="Met_Sox_Rdtase_MsrB_dom"/>
</dbReference>
<dbReference type="Gene3D" id="2.170.150.20">
    <property type="entry name" value="Peptide methionine sulfoxide reductase"/>
    <property type="match status" value="1"/>
</dbReference>
<dbReference type="EC" id="1.8.4.12" evidence="1"/>
<evidence type="ECO:0000256" key="2">
    <source>
        <dbReference type="ARBA" id="ARBA00023002"/>
    </source>
</evidence>
<dbReference type="SUPFAM" id="SSF51316">
    <property type="entry name" value="Mss4-like"/>
    <property type="match status" value="1"/>
</dbReference>